<dbReference type="InterPro" id="IPR022292">
    <property type="entry name" value="CHP03843"/>
</dbReference>
<dbReference type="EMBL" id="SZZH01000001">
    <property type="protein sequence ID" value="TKV62129.1"/>
    <property type="molecule type" value="Genomic_DNA"/>
</dbReference>
<keyword evidence="2" id="KW-1185">Reference proteome</keyword>
<dbReference type="AlphaFoldDB" id="A0A4U6QNY4"/>
<accession>A0A4U6QNY4</accession>
<reference evidence="1 2" key="1">
    <citation type="submission" date="2019-05" db="EMBL/GenBank/DDBJ databases">
        <title>Nakamurella sp. N5BH11, whole genome shotgun sequence.</title>
        <authorList>
            <person name="Tuo L."/>
        </authorList>
    </citation>
    <scope>NUCLEOTIDE SEQUENCE [LARGE SCALE GENOMIC DNA]</scope>
    <source>
        <strain evidence="1 2">N5BH11</strain>
    </source>
</reference>
<organism evidence="1 2">
    <name type="scientific">Nakamurella flava</name>
    <dbReference type="NCBI Taxonomy" id="2576308"/>
    <lineage>
        <taxon>Bacteria</taxon>
        <taxon>Bacillati</taxon>
        <taxon>Actinomycetota</taxon>
        <taxon>Actinomycetes</taxon>
        <taxon>Nakamurellales</taxon>
        <taxon>Nakamurellaceae</taxon>
        <taxon>Nakamurella</taxon>
    </lineage>
</organism>
<evidence type="ECO:0000313" key="1">
    <source>
        <dbReference type="EMBL" id="TKV62129.1"/>
    </source>
</evidence>
<dbReference type="Proteomes" id="UP000306985">
    <property type="component" value="Unassembled WGS sequence"/>
</dbReference>
<gene>
    <name evidence="1" type="ORF">FDO65_03730</name>
</gene>
<comment type="caution">
    <text evidence="1">The sequence shown here is derived from an EMBL/GenBank/DDBJ whole genome shotgun (WGS) entry which is preliminary data.</text>
</comment>
<proteinExistence type="predicted"/>
<sequence length="261" mass="28440">MLAEGELTVTGRISDASNLTLLATATADLGAVGGPVSVECVYKPVRGERPLWDFPDGTLAARERAAYLVSHAAGWDCVPLTILRPGPYGEGMVQRWITVPDDAEDTVDLLPVDRMVPGWLPVLRAVDMDGSDVVVAHADRPALARLAGFDVVVNNADRKGSHILTSPDGRILGVDHGLCFHTDNKLRTILWGWAGDDLPAEVRDGVGRLRTALDADLGEQLDELLTVTEVTAFRRRLERLLERPVFPRPPTNRTPIPWPPL</sequence>
<name>A0A4U6QNY4_9ACTN</name>
<evidence type="ECO:0000313" key="2">
    <source>
        <dbReference type="Proteomes" id="UP000306985"/>
    </source>
</evidence>
<protein>
    <submittedName>
        <fullName evidence="1">SCO1664 family protein</fullName>
    </submittedName>
</protein>
<dbReference type="RefSeq" id="WP_137449433.1">
    <property type="nucleotide sequence ID" value="NZ_SZZH01000001.1"/>
</dbReference>
<dbReference type="NCBIfam" id="TIGR03843">
    <property type="entry name" value="SCO1664 family protein"/>
    <property type="match status" value="1"/>
</dbReference>
<dbReference type="OrthoDB" id="3423180at2"/>